<dbReference type="GeneID" id="25369885"/>
<organism evidence="1 2">
    <name type="scientific">Aureobasidium subglaciale (strain EXF-2481)</name>
    <name type="common">Aureobasidium pullulans var. subglaciale</name>
    <dbReference type="NCBI Taxonomy" id="1043005"/>
    <lineage>
        <taxon>Eukaryota</taxon>
        <taxon>Fungi</taxon>
        <taxon>Dikarya</taxon>
        <taxon>Ascomycota</taxon>
        <taxon>Pezizomycotina</taxon>
        <taxon>Dothideomycetes</taxon>
        <taxon>Dothideomycetidae</taxon>
        <taxon>Dothideales</taxon>
        <taxon>Saccotheciaceae</taxon>
        <taxon>Aureobasidium</taxon>
    </lineage>
</organism>
<proteinExistence type="predicted"/>
<name>A0A074YKA6_AURSE</name>
<dbReference type="AlphaFoldDB" id="A0A074YKA6"/>
<reference evidence="1 2" key="1">
    <citation type="journal article" date="2014" name="BMC Genomics">
        <title>Genome sequencing of four Aureobasidium pullulans varieties: biotechnological potential, stress tolerance, and description of new species.</title>
        <authorList>
            <person name="Gostin Ar C."/>
            <person name="Ohm R.A."/>
            <person name="Kogej T."/>
            <person name="Sonjak S."/>
            <person name="Turk M."/>
            <person name="Zajc J."/>
            <person name="Zalar P."/>
            <person name="Grube M."/>
            <person name="Sun H."/>
            <person name="Han J."/>
            <person name="Sharma A."/>
            <person name="Chiniquy J."/>
            <person name="Ngan C.Y."/>
            <person name="Lipzen A."/>
            <person name="Barry K."/>
            <person name="Grigoriev I.V."/>
            <person name="Gunde-Cimerman N."/>
        </authorList>
    </citation>
    <scope>NUCLEOTIDE SEQUENCE [LARGE SCALE GENOMIC DNA]</scope>
    <source>
        <strain evidence="1 2">EXF-2481</strain>
    </source>
</reference>
<dbReference type="Proteomes" id="UP000030641">
    <property type="component" value="Unassembled WGS sequence"/>
</dbReference>
<gene>
    <name evidence="1" type="ORF">AUEXF2481DRAFT_641394</name>
</gene>
<sequence>MASARTCYTPYSFLAHVLCSTASSSALLTNVIRSCALHEILSTLSPSVQSAPNLGKLLLLPVTQGPRRSCSVYSLFLSCLHRYVSTLADQGSSPLTSTRIIDLLTLRLRFCCADLSRKPDLALRSRSLRMGIRSRRQ</sequence>
<evidence type="ECO:0000313" key="1">
    <source>
        <dbReference type="EMBL" id="KEQ96504.1"/>
    </source>
</evidence>
<dbReference type="EMBL" id="KL584756">
    <property type="protein sequence ID" value="KEQ96504.1"/>
    <property type="molecule type" value="Genomic_DNA"/>
</dbReference>
<dbReference type="RefSeq" id="XP_013345140.1">
    <property type="nucleotide sequence ID" value="XM_013489686.1"/>
</dbReference>
<evidence type="ECO:0000313" key="2">
    <source>
        <dbReference type="Proteomes" id="UP000030641"/>
    </source>
</evidence>
<keyword evidence="2" id="KW-1185">Reference proteome</keyword>
<dbReference type="HOGENOM" id="CLU_1864743_0_0_1"/>
<dbReference type="InParanoid" id="A0A074YKA6"/>
<protein>
    <submittedName>
        <fullName evidence="1">Uncharacterized protein</fullName>
    </submittedName>
</protein>
<accession>A0A074YKA6</accession>